<dbReference type="RefSeq" id="WP_219038749.1">
    <property type="nucleotide sequence ID" value="NZ_JAHWDF010000001.1"/>
</dbReference>
<evidence type="ECO:0000256" key="5">
    <source>
        <dbReference type="ARBA" id="ARBA00023136"/>
    </source>
</evidence>
<dbReference type="InterPro" id="IPR006696">
    <property type="entry name" value="DUF423"/>
</dbReference>
<dbReference type="EMBL" id="JAHWDF010000001">
    <property type="protein sequence ID" value="MBW2960467.1"/>
    <property type="molecule type" value="Genomic_DNA"/>
</dbReference>
<feature type="transmembrane region" description="Helical" evidence="6">
    <location>
        <begin position="47"/>
        <end position="64"/>
    </location>
</feature>
<gene>
    <name evidence="7" type="ORF">KW502_01465</name>
</gene>
<comment type="similarity">
    <text evidence="2">Belongs to the UPF0382 family.</text>
</comment>
<name>A0ABS6VYV8_9FLAO</name>
<dbReference type="PANTHER" id="PTHR43461">
    <property type="entry name" value="TRANSMEMBRANE PROTEIN 256"/>
    <property type="match status" value="1"/>
</dbReference>
<feature type="transmembrane region" description="Helical" evidence="6">
    <location>
        <begin position="101"/>
        <end position="124"/>
    </location>
</feature>
<keyword evidence="8" id="KW-1185">Reference proteome</keyword>
<proteinExistence type="inferred from homology"/>
<protein>
    <submittedName>
        <fullName evidence="7">DUF423 domain-containing protein</fullName>
    </submittedName>
</protein>
<keyword evidence="5 6" id="KW-0472">Membrane</keyword>
<evidence type="ECO:0000256" key="3">
    <source>
        <dbReference type="ARBA" id="ARBA00022692"/>
    </source>
</evidence>
<evidence type="ECO:0000256" key="6">
    <source>
        <dbReference type="SAM" id="Phobius"/>
    </source>
</evidence>
<accession>A0ABS6VYV8</accession>
<evidence type="ECO:0000256" key="4">
    <source>
        <dbReference type="ARBA" id="ARBA00022989"/>
    </source>
</evidence>
<evidence type="ECO:0000256" key="1">
    <source>
        <dbReference type="ARBA" id="ARBA00004141"/>
    </source>
</evidence>
<comment type="caution">
    <text evidence="7">The sequence shown here is derived from an EMBL/GenBank/DDBJ whole genome shotgun (WGS) entry which is preliminary data.</text>
</comment>
<reference evidence="7 8" key="1">
    <citation type="submission" date="2021-07" db="EMBL/GenBank/DDBJ databases">
        <title>Mesonia aestuariivivens sp. nov., isolated from a tidal flat.</title>
        <authorList>
            <person name="Kim Y.-O."/>
            <person name="Yoon J.-H."/>
        </authorList>
    </citation>
    <scope>NUCLEOTIDE SEQUENCE [LARGE SCALE GENOMIC DNA]</scope>
    <source>
        <strain evidence="7 8">JHPTF-M18</strain>
    </source>
</reference>
<sequence>MQRKLLILGVVLGVLAVILGAFGAHGLKHYLTLEELNSYETGIRYQFYHALLALIIANTSIFSNKTKNISFYSILTGVVLFSGSIYLLTTSSITGVSFKSIAILTPLGGVLLILSWLVLLFNLLKMRNK</sequence>
<evidence type="ECO:0000256" key="2">
    <source>
        <dbReference type="ARBA" id="ARBA00009694"/>
    </source>
</evidence>
<evidence type="ECO:0000313" key="8">
    <source>
        <dbReference type="Proteomes" id="UP000719267"/>
    </source>
</evidence>
<organism evidence="7 8">
    <name type="scientific">Mesonia aestuariivivens</name>
    <dbReference type="NCBI Taxonomy" id="2796128"/>
    <lineage>
        <taxon>Bacteria</taxon>
        <taxon>Pseudomonadati</taxon>
        <taxon>Bacteroidota</taxon>
        <taxon>Flavobacteriia</taxon>
        <taxon>Flavobacteriales</taxon>
        <taxon>Flavobacteriaceae</taxon>
        <taxon>Mesonia</taxon>
    </lineage>
</organism>
<keyword evidence="4 6" id="KW-1133">Transmembrane helix</keyword>
<comment type="subcellular location">
    <subcellularLocation>
        <location evidence="1">Membrane</location>
        <topology evidence="1">Multi-pass membrane protein</topology>
    </subcellularLocation>
</comment>
<dbReference type="Pfam" id="PF04241">
    <property type="entry name" value="DUF423"/>
    <property type="match status" value="1"/>
</dbReference>
<keyword evidence="3 6" id="KW-0812">Transmembrane</keyword>
<dbReference type="PANTHER" id="PTHR43461:SF1">
    <property type="entry name" value="TRANSMEMBRANE PROTEIN 256"/>
    <property type="match status" value="1"/>
</dbReference>
<dbReference type="Proteomes" id="UP000719267">
    <property type="component" value="Unassembled WGS sequence"/>
</dbReference>
<evidence type="ECO:0000313" key="7">
    <source>
        <dbReference type="EMBL" id="MBW2960467.1"/>
    </source>
</evidence>
<feature type="transmembrane region" description="Helical" evidence="6">
    <location>
        <begin position="71"/>
        <end position="89"/>
    </location>
</feature>